<comment type="similarity">
    <text evidence="2 11">Belongs to the UbiH/COQ6 family.</text>
</comment>
<dbReference type="InterPro" id="IPR010971">
    <property type="entry name" value="UbiH/COQ6"/>
</dbReference>
<protein>
    <recommendedName>
        <fullName evidence="11">Ubiquinone biosynthesis monooxygenase COQ6, mitochondrial</fullName>
        <ecNumber evidence="11">1.14.15.45</ecNumber>
    </recommendedName>
    <alternativeName>
        <fullName evidence="11">2-methoxy-6-polyprenolphenol 4-hydroxylase</fullName>
        <ecNumber evidence="11">1.14.15.46</ecNumber>
    </alternativeName>
</protein>
<comment type="catalytic activity">
    <reaction evidence="11">
        <text>a 2-methoxy-6-(all-trans-polyprenyl)phenol + 2 reduced [2Fe-2S]-[ferredoxin] + O2 + 2 H(+) = a 2-methoxy-6-(all-trans-polyprenyl)benzene-1,4-diol + 2 oxidized [2Fe-2S]-[ferredoxin] + H2O</text>
        <dbReference type="Rhea" id="RHEA:81183"/>
        <dbReference type="Rhea" id="RHEA-COMP:9551"/>
        <dbReference type="Rhea" id="RHEA-COMP:10000"/>
        <dbReference type="Rhea" id="RHEA-COMP:10001"/>
        <dbReference type="Rhea" id="RHEA-COMP:10858"/>
        <dbReference type="ChEBI" id="CHEBI:15377"/>
        <dbReference type="ChEBI" id="CHEBI:15378"/>
        <dbReference type="ChEBI" id="CHEBI:15379"/>
        <dbReference type="ChEBI" id="CHEBI:33737"/>
        <dbReference type="ChEBI" id="CHEBI:33738"/>
        <dbReference type="ChEBI" id="CHEBI:62731"/>
        <dbReference type="ChEBI" id="CHEBI:84166"/>
        <dbReference type="EC" id="1.14.15.46"/>
    </reaction>
</comment>
<dbReference type="HAMAP" id="MF_03193">
    <property type="entry name" value="COQ6_monooxygenase"/>
    <property type="match status" value="1"/>
</dbReference>
<evidence type="ECO:0000256" key="8">
    <source>
        <dbReference type="ARBA" id="ARBA00023033"/>
    </source>
</evidence>
<keyword evidence="5 11" id="KW-0999">Mitochondrion inner membrane</keyword>
<dbReference type="InterPro" id="IPR000689">
    <property type="entry name" value="UbQ_mOase_COQ6"/>
</dbReference>
<comment type="function">
    <text evidence="11">FAD-dependent monooxygenase required for two non-consecutive steps during ubiquinone biosynthesis. Required for the C5-ring hydroxylation during ubiquinone biosynthesis by catalyzing the hydroxylation of 4-hydroxy-3-(all-trans-polyprenyl)benzoic acid to 3,4-dihydroxy-5-(all-trans-polyprenyl)benzoic acid. Also acts downstream of coq4, for the C1-hydroxylation during ubiquinone biosynthesis by catalyzing the hydroxylation of 2-methoxy-6-(all-trans-polyprenyl)phenol to 2-methoxy-6-(all-trans-polyprenyl)benzene-1,4-diol. The electrons required for the hydroxylation reaction are funneled indirectly to coq6 from NADPH via a ferredoxin/ferredoxin reductase system.</text>
</comment>
<keyword evidence="7 11" id="KW-0560">Oxidoreductase</keyword>
<keyword evidence="8 11" id="KW-0503">Monooxygenase</keyword>
<sequence>MVGSVLSLARLSSASWKQKWPLISTTSSPHAARSGLSHCTTALSGSGGTCNPLVFMHTFSCNRSVHVSATHNFSSSSSSSSGSLPDPSPIDHFDICIVGGSIIGTAAACAIAHSPYTSGKRIALVEAGNIFGVPTLTQGQFANRVSSITPGSARFLNEMGVWAAIPDKHDYSKMCVWDSSSDGMMHFEANEAHLTLPDSSPAIGWIVQNHQIQAALAELIQRTPAITLFNSSAVTSISNDNPSCFPSVVLGSGDRFSCQLLIGADGGNSKVREFAGIQSIGWDYDGHGLVATLEIQNDSNCNDTAWQRFLPTGPIAILPLSSTKSSMVWSTTPAIAAKLLKLSDEDFVELVNAALHNPVLDVEFALNQILPDGSVSSEVDLKSEIEWGRLRGAAVGSGQGRPHRVVRVQPKSRAAFPLRLRNSTAYTGRRVALIGDAAHTIHPLAGQGLNLGLADAQALSKAIVDAAKHGGDLGSDVVCDVYARERFAKSLSMLGAVDGVSRVFGGMLPSSLRGMGMNAINSSDLLKKAFMAMASA</sequence>
<keyword evidence="3 11" id="KW-0285">Flavoprotein</keyword>
<name>A0ABQ8EV54_9FUNG</name>
<comment type="caution">
    <text evidence="13">The sequence shown here is derived from an EMBL/GenBank/DDBJ whole genome shotgun (WGS) entry which is preliminary data.</text>
</comment>
<dbReference type="InterPro" id="IPR051205">
    <property type="entry name" value="UbiH/COQ6_monooxygenase"/>
</dbReference>
<evidence type="ECO:0000256" key="3">
    <source>
        <dbReference type="ARBA" id="ARBA00022630"/>
    </source>
</evidence>
<evidence type="ECO:0000256" key="4">
    <source>
        <dbReference type="ARBA" id="ARBA00022688"/>
    </source>
</evidence>
<evidence type="ECO:0000256" key="9">
    <source>
        <dbReference type="ARBA" id="ARBA00023128"/>
    </source>
</evidence>
<keyword evidence="14" id="KW-1185">Reference proteome</keyword>
<dbReference type="EC" id="1.14.15.46" evidence="11"/>
<dbReference type="SUPFAM" id="SSF51905">
    <property type="entry name" value="FAD/NAD(P)-binding domain"/>
    <property type="match status" value="1"/>
</dbReference>
<comment type="subcellular location">
    <subcellularLocation>
        <location evidence="11">Mitochondrion inner membrane</location>
        <topology evidence="11">Peripheral membrane protein</topology>
        <orientation evidence="11">Matrix side</orientation>
    </subcellularLocation>
</comment>
<evidence type="ECO:0000256" key="1">
    <source>
        <dbReference type="ARBA" id="ARBA00001974"/>
    </source>
</evidence>
<evidence type="ECO:0000256" key="6">
    <source>
        <dbReference type="ARBA" id="ARBA00022827"/>
    </source>
</evidence>
<evidence type="ECO:0000313" key="13">
    <source>
        <dbReference type="EMBL" id="KAH6585698.1"/>
    </source>
</evidence>
<reference evidence="13 14" key="1">
    <citation type="submission" date="2021-02" db="EMBL/GenBank/DDBJ databases">
        <title>Variation within the Batrachochytrium salamandrivorans European outbreak.</title>
        <authorList>
            <person name="Kelly M."/>
            <person name="Pasmans F."/>
            <person name="Shea T.P."/>
            <person name="Munoz J.F."/>
            <person name="Carranza S."/>
            <person name="Cuomo C.A."/>
            <person name="Martel A."/>
        </authorList>
    </citation>
    <scope>NUCLEOTIDE SEQUENCE [LARGE SCALE GENOMIC DNA]</scope>
    <source>
        <strain evidence="13 14">AMFP18/2</strain>
    </source>
</reference>
<feature type="domain" description="FAD-binding" evidence="12">
    <location>
        <begin position="406"/>
        <end position="469"/>
    </location>
</feature>
<dbReference type="Gene3D" id="3.50.50.60">
    <property type="entry name" value="FAD/NAD(P)-binding domain"/>
    <property type="match status" value="2"/>
</dbReference>
<dbReference type="PROSITE" id="PS01304">
    <property type="entry name" value="UBIH"/>
    <property type="match status" value="1"/>
</dbReference>
<dbReference type="Pfam" id="PF01494">
    <property type="entry name" value="FAD_binding_3"/>
    <property type="match status" value="2"/>
</dbReference>
<evidence type="ECO:0000259" key="12">
    <source>
        <dbReference type="Pfam" id="PF01494"/>
    </source>
</evidence>
<evidence type="ECO:0000256" key="11">
    <source>
        <dbReference type="HAMAP-Rule" id="MF_03193"/>
    </source>
</evidence>
<proteinExistence type="inferred from homology"/>
<keyword evidence="9 11" id="KW-0496">Mitochondrion</keyword>
<comment type="subunit">
    <text evidence="11">Component of a multi-subunit COQ enzyme complex, composed of at least COQ3, COQ4, COQ5, COQ6, COQ7 and COQ9.</text>
</comment>
<dbReference type="PANTHER" id="PTHR43876">
    <property type="entry name" value="UBIQUINONE BIOSYNTHESIS MONOOXYGENASE COQ6, MITOCHONDRIAL"/>
    <property type="match status" value="1"/>
</dbReference>
<organism evidence="13 14">
    <name type="scientific">Batrachochytrium salamandrivorans</name>
    <dbReference type="NCBI Taxonomy" id="1357716"/>
    <lineage>
        <taxon>Eukaryota</taxon>
        <taxon>Fungi</taxon>
        <taxon>Fungi incertae sedis</taxon>
        <taxon>Chytridiomycota</taxon>
        <taxon>Chytridiomycota incertae sedis</taxon>
        <taxon>Chytridiomycetes</taxon>
        <taxon>Rhizophydiales</taxon>
        <taxon>Rhizophydiales incertae sedis</taxon>
        <taxon>Batrachochytrium</taxon>
    </lineage>
</organism>
<keyword evidence="6 11" id="KW-0274">FAD</keyword>
<dbReference type="PANTHER" id="PTHR43876:SF7">
    <property type="entry name" value="UBIQUINONE BIOSYNTHESIS MONOOXYGENASE COQ6, MITOCHONDRIAL"/>
    <property type="match status" value="1"/>
</dbReference>
<comment type="catalytic activity">
    <reaction evidence="11">
        <text>a 4-hydroxy-3-(all-trans-polyprenyl)benzoate + 2 reduced [2Fe-2S]-[ferredoxin] + O2 + 2 H(+) = a 3,4-dihydroxy-5-(all-trans-polyprenyl)benzoate + 2 oxidized [2Fe-2S]-[ferredoxin] + H2O</text>
        <dbReference type="Rhea" id="RHEA:81195"/>
        <dbReference type="Rhea" id="RHEA-COMP:9514"/>
        <dbReference type="Rhea" id="RHEA-COMP:10000"/>
        <dbReference type="Rhea" id="RHEA-COMP:10001"/>
        <dbReference type="Rhea" id="RHEA-COMP:10930"/>
        <dbReference type="ChEBI" id="CHEBI:15377"/>
        <dbReference type="ChEBI" id="CHEBI:15378"/>
        <dbReference type="ChEBI" id="CHEBI:15379"/>
        <dbReference type="ChEBI" id="CHEBI:33737"/>
        <dbReference type="ChEBI" id="CHEBI:33738"/>
        <dbReference type="ChEBI" id="CHEBI:64694"/>
        <dbReference type="ChEBI" id="CHEBI:78396"/>
        <dbReference type="EC" id="1.14.15.45"/>
    </reaction>
</comment>
<dbReference type="NCBIfam" id="TIGR01988">
    <property type="entry name" value="Ubi-OHases"/>
    <property type="match status" value="1"/>
</dbReference>
<evidence type="ECO:0000256" key="2">
    <source>
        <dbReference type="ARBA" id="ARBA00005349"/>
    </source>
</evidence>
<keyword evidence="4 11" id="KW-0831">Ubiquinone biosynthesis</keyword>
<evidence type="ECO:0000313" key="14">
    <source>
        <dbReference type="Proteomes" id="UP001648503"/>
    </source>
</evidence>
<evidence type="ECO:0000256" key="10">
    <source>
        <dbReference type="ARBA" id="ARBA00023136"/>
    </source>
</evidence>
<dbReference type="PRINTS" id="PR00420">
    <property type="entry name" value="RNGMNOXGNASE"/>
</dbReference>
<comment type="pathway">
    <text evidence="11">Cofactor biosynthesis; ubiquinone biosynthesis.</text>
</comment>
<evidence type="ECO:0000256" key="7">
    <source>
        <dbReference type="ARBA" id="ARBA00023002"/>
    </source>
</evidence>
<accession>A0ABQ8EV54</accession>
<dbReference type="InterPro" id="IPR036188">
    <property type="entry name" value="FAD/NAD-bd_sf"/>
</dbReference>
<dbReference type="InterPro" id="IPR018168">
    <property type="entry name" value="Ubi_Hdrlase_CS"/>
</dbReference>
<feature type="domain" description="FAD-binding" evidence="12">
    <location>
        <begin position="94"/>
        <end position="370"/>
    </location>
</feature>
<comment type="cofactor">
    <cofactor evidence="1 11">
        <name>FAD</name>
        <dbReference type="ChEBI" id="CHEBI:57692"/>
    </cofactor>
</comment>
<evidence type="ECO:0000256" key="5">
    <source>
        <dbReference type="ARBA" id="ARBA00022792"/>
    </source>
</evidence>
<gene>
    <name evidence="11" type="primary">COQ6</name>
    <name evidence="13" type="ORF">BASA50_001032</name>
</gene>
<keyword evidence="10 11" id="KW-0472">Membrane</keyword>
<dbReference type="EC" id="1.14.15.45" evidence="11"/>
<dbReference type="EMBL" id="JAFCIX010000579">
    <property type="protein sequence ID" value="KAH6585698.1"/>
    <property type="molecule type" value="Genomic_DNA"/>
</dbReference>
<dbReference type="Proteomes" id="UP001648503">
    <property type="component" value="Unassembled WGS sequence"/>
</dbReference>
<dbReference type="InterPro" id="IPR002938">
    <property type="entry name" value="FAD-bd"/>
</dbReference>